<dbReference type="InterPro" id="IPR044208">
    <property type="entry name" value="FKBP19-like"/>
</dbReference>
<name>A0ABR2YYM7_9CHLO</name>
<evidence type="ECO:0000256" key="1">
    <source>
        <dbReference type="PROSITE-ProRule" id="PRU00277"/>
    </source>
</evidence>
<dbReference type="SUPFAM" id="SSF54534">
    <property type="entry name" value="FKBP-like"/>
    <property type="match status" value="1"/>
</dbReference>
<keyword evidence="1" id="KW-0413">Isomerase</keyword>
<protein>
    <recommendedName>
        <fullName evidence="1">peptidylprolyl isomerase</fullName>
        <ecNumber evidence="1">5.2.1.8</ecNumber>
    </recommendedName>
</protein>
<dbReference type="Gene3D" id="3.10.50.40">
    <property type="match status" value="1"/>
</dbReference>
<comment type="catalytic activity">
    <reaction evidence="1">
        <text>[protein]-peptidylproline (omega=180) = [protein]-peptidylproline (omega=0)</text>
        <dbReference type="Rhea" id="RHEA:16237"/>
        <dbReference type="Rhea" id="RHEA-COMP:10747"/>
        <dbReference type="Rhea" id="RHEA-COMP:10748"/>
        <dbReference type="ChEBI" id="CHEBI:83833"/>
        <dbReference type="ChEBI" id="CHEBI:83834"/>
        <dbReference type="EC" id="5.2.1.8"/>
    </reaction>
</comment>
<dbReference type="Pfam" id="PF00254">
    <property type="entry name" value="FKBP_C"/>
    <property type="match status" value="1"/>
</dbReference>
<dbReference type="PANTHER" id="PTHR47717">
    <property type="entry name" value="PEPTIDYL-PROLYL CIS-TRANS ISOMERASE FKBP19, CHLOROPLASTIC"/>
    <property type="match status" value="1"/>
</dbReference>
<dbReference type="InterPro" id="IPR046357">
    <property type="entry name" value="PPIase_dom_sf"/>
</dbReference>
<accession>A0ABR2YYM7</accession>
<evidence type="ECO:0000259" key="2">
    <source>
        <dbReference type="PROSITE" id="PS50059"/>
    </source>
</evidence>
<organism evidence="3 4">
    <name type="scientific">Coccomyxa subellipsoidea</name>
    <dbReference type="NCBI Taxonomy" id="248742"/>
    <lineage>
        <taxon>Eukaryota</taxon>
        <taxon>Viridiplantae</taxon>
        <taxon>Chlorophyta</taxon>
        <taxon>core chlorophytes</taxon>
        <taxon>Trebouxiophyceae</taxon>
        <taxon>Trebouxiophyceae incertae sedis</taxon>
        <taxon>Coccomyxaceae</taxon>
        <taxon>Coccomyxa</taxon>
    </lineage>
</organism>
<proteinExistence type="predicted"/>
<comment type="caution">
    <text evidence="3">The sequence shown here is derived from an EMBL/GenBank/DDBJ whole genome shotgun (WGS) entry which is preliminary data.</text>
</comment>
<dbReference type="InterPro" id="IPR001179">
    <property type="entry name" value="PPIase_FKBP_dom"/>
</dbReference>
<evidence type="ECO:0000313" key="3">
    <source>
        <dbReference type="EMBL" id="KAK9916742.1"/>
    </source>
</evidence>
<dbReference type="EC" id="5.2.1.8" evidence="1"/>
<evidence type="ECO:0000313" key="4">
    <source>
        <dbReference type="Proteomes" id="UP001491310"/>
    </source>
</evidence>
<feature type="domain" description="PPIase FKBP-type" evidence="2">
    <location>
        <begin position="94"/>
        <end position="212"/>
    </location>
</feature>
<keyword evidence="4" id="KW-1185">Reference proteome</keyword>
<dbReference type="Proteomes" id="UP001491310">
    <property type="component" value="Unassembled WGS sequence"/>
</dbReference>
<keyword evidence="1" id="KW-0697">Rotamase</keyword>
<dbReference type="EMBL" id="JALJOT010000003">
    <property type="protein sequence ID" value="KAK9916742.1"/>
    <property type="molecule type" value="Genomic_DNA"/>
</dbReference>
<reference evidence="3 4" key="1">
    <citation type="journal article" date="2024" name="Nat. Commun.">
        <title>Phylogenomics reveals the evolutionary origins of lichenization in chlorophyte algae.</title>
        <authorList>
            <person name="Puginier C."/>
            <person name="Libourel C."/>
            <person name="Otte J."/>
            <person name="Skaloud P."/>
            <person name="Haon M."/>
            <person name="Grisel S."/>
            <person name="Petersen M."/>
            <person name="Berrin J.G."/>
            <person name="Delaux P.M."/>
            <person name="Dal Grande F."/>
            <person name="Keller J."/>
        </authorList>
    </citation>
    <scope>NUCLEOTIDE SEQUENCE [LARGE SCALE GENOMIC DNA]</scope>
    <source>
        <strain evidence="3 4">SAG 216-7</strain>
    </source>
</reference>
<sequence>MPSMHPIFHYFGGKKNLEGNYTMRSQLMLAAAGAAVLFVPDAAHAVVKGFEPMAAIKGKDYGKQRQSYSDYTRTESGLQYQDLREGTGKGAKPGAQVTVDWDGYTIGYYGRPFEARNKAKGGSFAKDKDFFRFTLGRGEVIPAFEEAVLSMKEGGIRRIVVPVELGYPDFDMNKLGPSPTTFSGQRALDFVLRNQGLIDKTLLFDIELVKVS</sequence>
<gene>
    <name evidence="3" type="ORF">WJX75_006484</name>
</gene>
<dbReference type="PANTHER" id="PTHR47717:SF1">
    <property type="entry name" value="PEPTIDYL-PROLYL CIS-TRANS ISOMERASE FKBP19, CHLOROPLASTIC"/>
    <property type="match status" value="1"/>
</dbReference>
<dbReference type="PROSITE" id="PS50059">
    <property type="entry name" value="FKBP_PPIASE"/>
    <property type="match status" value="1"/>
</dbReference>